<keyword evidence="9 17" id="KW-0812">Transmembrane</keyword>
<keyword evidence="12 17" id="KW-1133">Transmembrane helix</keyword>
<evidence type="ECO:0000256" key="2">
    <source>
        <dbReference type="ARBA" id="ARBA00001946"/>
    </source>
</evidence>
<keyword evidence="10" id="KW-0479">Metal-binding</keyword>
<dbReference type="GO" id="GO:0046872">
    <property type="term" value="F:metal ion binding"/>
    <property type="evidence" value="ECO:0007669"/>
    <property type="project" value="UniProtKB-KW"/>
</dbReference>
<dbReference type="GO" id="GO:0016020">
    <property type="term" value="C:membrane"/>
    <property type="evidence" value="ECO:0007669"/>
    <property type="project" value="InterPro"/>
</dbReference>
<evidence type="ECO:0000256" key="3">
    <source>
        <dbReference type="ARBA" id="ARBA00004127"/>
    </source>
</evidence>
<feature type="transmembrane region" description="Helical" evidence="17">
    <location>
        <begin position="411"/>
        <end position="430"/>
    </location>
</feature>
<feature type="domain" description="STT3/PglB/AglB core" evidence="19">
    <location>
        <begin position="536"/>
        <end position="595"/>
    </location>
</feature>
<feature type="transmembrane region" description="Helical" evidence="17">
    <location>
        <begin position="265"/>
        <end position="283"/>
    </location>
</feature>
<feature type="transmembrane region" description="Helical" evidence="17">
    <location>
        <begin position="295"/>
        <end position="320"/>
    </location>
</feature>
<comment type="pathway">
    <text evidence="4">Protein modification; protein glycosylation.</text>
</comment>
<feature type="transmembrane region" description="Helical" evidence="17">
    <location>
        <begin position="357"/>
        <end position="376"/>
    </location>
</feature>
<evidence type="ECO:0000256" key="6">
    <source>
        <dbReference type="ARBA" id="ARBA00012605"/>
    </source>
</evidence>
<feature type="region of interest" description="Disordered" evidence="16">
    <location>
        <begin position="445"/>
        <end position="464"/>
    </location>
</feature>
<keyword evidence="7" id="KW-0328">Glycosyltransferase</keyword>
<feature type="transmembrane region" description="Helical" evidence="17">
    <location>
        <begin position="14"/>
        <end position="36"/>
    </location>
</feature>
<dbReference type="EC" id="2.4.99.18" evidence="6"/>
<dbReference type="EMBL" id="JAMWBK010000007">
    <property type="protein sequence ID" value="KAJ8903457.1"/>
    <property type="molecule type" value="Genomic_DNA"/>
</dbReference>
<dbReference type="GO" id="GO:0004579">
    <property type="term" value="F:dolichyl-diphosphooligosaccharide-protein glycotransferase activity"/>
    <property type="evidence" value="ECO:0007669"/>
    <property type="project" value="UniProtKB-EC"/>
</dbReference>
<accession>A0AAV8UQS0</accession>
<organism evidence="20 21">
    <name type="scientific">Rhodosorus marinus</name>
    <dbReference type="NCBI Taxonomy" id="101924"/>
    <lineage>
        <taxon>Eukaryota</taxon>
        <taxon>Rhodophyta</taxon>
        <taxon>Stylonematophyceae</taxon>
        <taxon>Stylonematales</taxon>
        <taxon>Stylonemataceae</taxon>
        <taxon>Rhodosorus</taxon>
    </lineage>
</organism>
<keyword evidence="11" id="KW-0460">Magnesium</keyword>
<evidence type="ECO:0000256" key="4">
    <source>
        <dbReference type="ARBA" id="ARBA00004922"/>
    </source>
</evidence>
<evidence type="ECO:0000256" key="14">
    <source>
        <dbReference type="ARBA" id="ARBA00023211"/>
    </source>
</evidence>
<protein>
    <recommendedName>
        <fullName evidence="6">dolichyl-diphosphooligosaccharide--protein glycotransferase</fullName>
        <ecNumber evidence="6">2.4.99.18</ecNumber>
    </recommendedName>
</protein>
<keyword evidence="8" id="KW-0808">Transferase</keyword>
<keyword evidence="14" id="KW-0464">Manganese</keyword>
<dbReference type="InterPro" id="IPR003674">
    <property type="entry name" value="Oligo_trans_STT3"/>
</dbReference>
<dbReference type="Pfam" id="PF02516">
    <property type="entry name" value="STT3"/>
    <property type="match status" value="1"/>
</dbReference>
<evidence type="ECO:0000256" key="7">
    <source>
        <dbReference type="ARBA" id="ARBA00022676"/>
    </source>
</evidence>
<evidence type="ECO:0000256" key="15">
    <source>
        <dbReference type="ARBA" id="ARBA00048829"/>
    </source>
</evidence>
<gene>
    <name evidence="20" type="ORF">NDN08_004564</name>
</gene>
<comment type="cofactor">
    <cofactor evidence="2">
        <name>Mg(2+)</name>
        <dbReference type="ChEBI" id="CHEBI:18420"/>
    </cofactor>
</comment>
<dbReference type="Gene3D" id="3.40.50.12610">
    <property type="match status" value="1"/>
</dbReference>
<feature type="transmembrane region" description="Helical" evidence="17">
    <location>
        <begin position="85"/>
        <end position="105"/>
    </location>
</feature>
<comment type="catalytic activity">
    <reaction evidence="15">
        <text>a di-trans,poly-cis-dolichyl diphosphooligosaccharide + L-asparaginyl-[protein] = N(4)-(oligosaccharide-(1-&gt;4)-N-acetyl-beta-D-glucosaminyl-(1-&gt;4)-N-acetyl-beta-D-glucosaminyl)-L-asparaginyl-[protein] + a di-trans,poly-cis-dolichyl diphosphate + H(+)</text>
        <dbReference type="Rhea" id="RHEA:22980"/>
        <dbReference type="Rhea" id="RHEA-COMP:12804"/>
        <dbReference type="Rhea" id="RHEA-COMP:12805"/>
        <dbReference type="Rhea" id="RHEA-COMP:19506"/>
        <dbReference type="Rhea" id="RHEA-COMP:19509"/>
        <dbReference type="ChEBI" id="CHEBI:15378"/>
        <dbReference type="ChEBI" id="CHEBI:50347"/>
        <dbReference type="ChEBI" id="CHEBI:57497"/>
        <dbReference type="ChEBI" id="CHEBI:57570"/>
        <dbReference type="ChEBI" id="CHEBI:132529"/>
        <dbReference type="EC" id="2.4.99.18"/>
    </reaction>
</comment>
<evidence type="ECO:0000313" key="21">
    <source>
        <dbReference type="Proteomes" id="UP001157974"/>
    </source>
</evidence>
<evidence type="ECO:0000256" key="1">
    <source>
        <dbReference type="ARBA" id="ARBA00001936"/>
    </source>
</evidence>
<feature type="transmembrane region" description="Helical" evidence="17">
    <location>
        <begin position="138"/>
        <end position="155"/>
    </location>
</feature>
<feature type="transmembrane region" description="Helical" evidence="17">
    <location>
        <begin position="112"/>
        <end position="132"/>
    </location>
</feature>
<evidence type="ECO:0000256" key="5">
    <source>
        <dbReference type="ARBA" id="ARBA00010810"/>
    </source>
</evidence>
<evidence type="ECO:0000259" key="19">
    <source>
        <dbReference type="Pfam" id="PF21436"/>
    </source>
</evidence>
<evidence type="ECO:0000256" key="8">
    <source>
        <dbReference type="ARBA" id="ARBA00022679"/>
    </source>
</evidence>
<comment type="caution">
    <text evidence="20">The sequence shown here is derived from an EMBL/GenBank/DDBJ whole genome shotgun (WGS) entry which is preliminary data.</text>
</comment>
<evidence type="ECO:0000256" key="12">
    <source>
        <dbReference type="ARBA" id="ARBA00022989"/>
    </source>
</evidence>
<evidence type="ECO:0000256" key="10">
    <source>
        <dbReference type="ARBA" id="ARBA00022723"/>
    </source>
</evidence>
<evidence type="ECO:0000256" key="16">
    <source>
        <dbReference type="SAM" id="MobiDB-lite"/>
    </source>
</evidence>
<evidence type="ECO:0000256" key="13">
    <source>
        <dbReference type="ARBA" id="ARBA00023136"/>
    </source>
</evidence>
<comment type="subcellular location">
    <subcellularLocation>
        <location evidence="3">Endomembrane system</location>
        <topology evidence="3">Multi-pass membrane protein</topology>
    </subcellularLocation>
</comment>
<comment type="cofactor">
    <cofactor evidence="1">
        <name>Mn(2+)</name>
        <dbReference type="ChEBI" id="CHEBI:29035"/>
    </cofactor>
</comment>
<keyword evidence="13 17" id="KW-0472">Membrane</keyword>
<dbReference type="InterPro" id="IPR048999">
    <property type="entry name" value="STT3-PglB_core"/>
</dbReference>
<evidence type="ECO:0000259" key="18">
    <source>
        <dbReference type="Pfam" id="PF02516"/>
    </source>
</evidence>
<dbReference type="InterPro" id="IPR048307">
    <property type="entry name" value="STT3_N"/>
</dbReference>
<feature type="transmembrane region" description="Helical" evidence="17">
    <location>
        <begin position="167"/>
        <end position="194"/>
    </location>
</feature>
<proteinExistence type="inferred from homology"/>
<feature type="transmembrane region" description="Helical" evidence="17">
    <location>
        <begin position="383"/>
        <end position="405"/>
    </location>
</feature>
<name>A0AAV8UQS0_9RHOD</name>
<dbReference type="GO" id="GO:0012505">
    <property type="term" value="C:endomembrane system"/>
    <property type="evidence" value="ECO:0007669"/>
    <property type="project" value="UniProtKB-SubCell"/>
</dbReference>
<dbReference type="PANTHER" id="PTHR13872">
    <property type="entry name" value="DOLICHYL-DIPHOSPHOOLIGOSACCHARIDE--PROTEIN GLYCOSYLTRANSFERASE SUBUNIT"/>
    <property type="match status" value="1"/>
</dbReference>
<evidence type="ECO:0000256" key="17">
    <source>
        <dbReference type="SAM" id="Phobius"/>
    </source>
</evidence>
<dbReference type="Proteomes" id="UP001157974">
    <property type="component" value="Unassembled WGS sequence"/>
</dbReference>
<reference evidence="20 21" key="1">
    <citation type="journal article" date="2023" name="Nat. Commun.">
        <title>Origin of minicircular mitochondrial genomes in red algae.</title>
        <authorList>
            <person name="Lee Y."/>
            <person name="Cho C.H."/>
            <person name="Lee Y.M."/>
            <person name="Park S.I."/>
            <person name="Yang J.H."/>
            <person name="West J.A."/>
            <person name="Bhattacharya D."/>
            <person name="Yoon H.S."/>
        </authorList>
    </citation>
    <scope>NUCLEOTIDE SEQUENCE [LARGE SCALE GENOMIC DNA]</scope>
    <source>
        <strain evidence="20 21">CCMP1338</strain>
        <tissue evidence="20">Whole cell</tissue>
    </source>
</reference>
<dbReference type="AlphaFoldDB" id="A0AAV8UQS0"/>
<evidence type="ECO:0000256" key="11">
    <source>
        <dbReference type="ARBA" id="ARBA00022842"/>
    </source>
</evidence>
<dbReference type="Pfam" id="PF21436">
    <property type="entry name" value="STT3-PglB_core"/>
    <property type="match status" value="1"/>
</dbReference>
<evidence type="ECO:0000256" key="9">
    <source>
        <dbReference type="ARBA" id="ARBA00022692"/>
    </source>
</evidence>
<dbReference type="PANTHER" id="PTHR13872:SF1">
    <property type="entry name" value="DOLICHYL-DIPHOSPHOOLIGOSACCHARIDE--PROTEIN GLYCOSYLTRANSFERASE SUBUNIT STT3B"/>
    <property type="match status" value="1"/>
</dbReference>
<feature type="transmembrane region" description="Helical" evidence="17">
    <location>
        <begin position="473"/>
        <end position="489"/>
    </location>
</feature>
<feature type="transmembrane region" description="Helical" evidence="17">
    <location>
        <begin position="233"/>
        <end position="253"/>
    </location>
</feature>
<keyword evidence="21" id="KW-1185">Reference proteome</keyword>
<sequence>MQISIGSLRQQEALLRYGIIALTWVLGFCTRMYSVIRYESIIHEFDPWFNFRSTKLLVDEGTYEFWNWFDDRSWYPLGRVVGGTVYPGIMYTAAAMHSLFHFVGFKMSIKDVCVMTAPIWSGLTAVSAFLLTSEISDAGAGLIAAVSIALIPGYMQRSVAGSYDNEAIAITLLILCFWVFLRSVSTGSILWAALASLSYLYMVSSWGGYIFITNIIPIYVLVMLLAGRYSHRLYVAYCGWYVLGTVLSMQIRFVGFNAIQSSEHMGAMGVFGLLNLYVFVRWIRSFVSESTFRGLSQLVVVLAISIFLLAGFVGVASGFIGPWTGRFYTLLDPTYASKHIPIIASVAEHQPTTWSSYFMDLHLFVFLMPVGLYVVFNNITDQNIFIIVYGTAAVYFSGVMVRLMLVLAPAAVILGSVGLSDFLKTFMAVIKTRVIDMDPLAAEQPAAGSSSQKRKGKQKIGSASTKRRLRKEVAIGVIGFVFYMLSMYVRHSVWVTSEAYSSPSVVLSTKGPDGNRVFFDDFREAYYWLRQNTDEDSKVMSWWDYGYQLAGMANRTTIADNNTWNNTHIATVGRLLSAPEDLAYKICKKLDVNYVLVVFGGLLAFPSDDVNKFLWPVRITSSVDPTVVESDYLTADGAYSVGPDIGPALKQSMVYKLAYYRFAELKVLPGKVGFDRARNVEIGHPDVSLKYFEEAFTSENWLVRIYKVKQPDAYGWK</sequence>
<comment type="similarity">
    <text evidence="5">Belongs to the STT3 family.</text>
</comment>
<feature type="domain" description="Oligosaccharyl transferase STT3 N-terminal" evidence="18">
    <location>
        <begin position="19"/>
        <end position="414"/>
    </location>
</feature>
<evidence type="ECO:0000313" key="20">
    <source>
        <dbReference type="EMBL" id="KAJ8903457.1"/>
    </source>
</evidence>
<feature type="transmembrane region" description="Helical" evidence="17">
    <location>
        <begin position="206"/>
        <end position="226"/>
    </location>
</feature>